<keyword evidence="5" id="KW-1185">Reference proteome</keyword>
<dbReference type="Gene3D" id="1.20.120.450">
    <property type="entry name" value="dinb family like domain"/>
    <property type="match status" value="1"/>
</dbReference>
<organism evidence="4 5">
    <name type="scientific">Pseudomonas turukhanskensis</name>
    <dbReference type="NCBI Taxonomy" id="1806536"/>
    <lineage>
        <taxon>Bacteria</taxon>
        <taxon>Pseudomonadati</taxon>
        <taxon>Pseudomonadota</taxon>
        <taxon>Gammaproteobacteria</taxon>
        <taxon>Pseudomonadales</taxon>
        <taxon>Pseudomonadaceae</taxon>
        <taxon>Pseudomonas</taxon>
    </lineage>
</organism>
<evidence type="ECO:0000313" key="5">
    <source>
        <dbReference type="Proteomes" id="UP001143328"/>
    </source>
</evidence>
<reference evidence="4" key="2">
    <citation type="submission" date="2023-01" db="EMBL/GenBank/DDBJ databases">
        <authorList>
            <person name="Sun Q."/>
            <person name="Evtushenko L."/>
        </authorList>
    </citation>
    <scope>NUCLEOTIDE SEQUENCE</scope>
    <source>
        <strain evidence="4">VKM B-2935</strain>
    </source>
</reference>
<gene>
    <name evidence="4" type="ORF">GCM10017655_31730</name>
</gene>
<dbReference type="PANTHER" id="PTHR37302:SF1">
    <property type="entry name" value="PROTEIN DINB"/>
    <property type="match status" value="1"/>
</dbReference>
<dbReference type="PANTHER" id="PTHR37302">
    <property type="entry name" value="SLR1116 PROTEIN"/>
    <property type="match status" value="1"/>
</dbReference>
<name>A0A9W6K8C4_9PSED</name>
<dbReference type="Pfam" id="PF05163">
    <property type="entry name" value="DinB"/>
    <property type="match status" value="1"/>
</dbReference>
<dbReference type="RefSeq" id="WP_271196294.1">
    <property type="nucleotide sequence ID" value="NZ_BSFN01000009.1"/>
</dbReference>
<evidence type="ECO:0008006" key="6">
    <source>
        <dbReference type="Google" id="ProtNLM"/>
    </source>
</evidence>
<evidence type="ECO:0000256" key="1">
    <source>
        <dbReference type="ARBA" id="ARBA00008635"/>
    </source>
</evidence>
<protein>
    <recommendedName>
        <fullName evidence="6">Diguanylate cyclase</fullName>
    </recommendedName>
</protein>
<feature type="binding site" evidence="3">
    <location>
        <position position="149"/>
    </location>
    <ligand>
        <name>a divalent metal cation</name>
        <dbReference type="ChEBI" id="CHEBI:60240"/>
    </ligand>
</feature>
<evidence type="ECO:0000256" key="2">
    <source>
        <dbReference type="ARBA" id="ARBA00022723"/>
    </source>
</evidence>
<sequence length="178" mass="19787">MSDCNHLVLMAAYNAAMNHTLYAAAATLPTSELMADRHAFFTSLFGTLNHVVAGDIVWLKRFSEHPADFPALREMTLIAKPGSLRDLLCTTLDELLERRLRLDGIISAWAAQVREPDLTHLLRYQNSEGTQQKPFGALTAHFFNHQTHHRGQATTLLFQAGVDVGSTDLLDHIPNQGL</sequence>
<evidence type="ECO:0000313" key="4">
    <source>
        <dbReference type="EMBL" id="GLK90111.1"/>
    </source>
</evidence>
<dbReference type="SUPFAM" id="SSF109854">
    <property type="entry name" value="DinB/YfiT-like putative metalloenzymes"/>
    <property type="match status" value="1"/>
</dbReference>
<dbReference type="InterPro" id="IPR007837">
    <property type="entry name" value="DinB"/>
</dbReference>
<proteinExistence type="inferred from homology"/>
<accession>A0A9W6K8C4</accession>
<dbReference type="InterPro" id="IPR034660">
    <property type="entry name" value="DinB/YfiT-like"/>
</dbReference>
<feature type="binding site" evidence="3">
    <location>
        <position position="145"/>
    </location>
    <ligand>
        <name>a divalent metal cation</name>
        <dbReference type="ChEBI" id="CHEBI:60240"/>
    </ligand>
</feature>
<reference evidence="4" key="1">
    <citation type="journal article" date="2014" name="Int. J. Syst. Evol. Microbiol.">
        <title>Complete genome sequence of Corynebacterium casei LMG S-19264T (=DSM 44701T), isolated from a smear-ripened cheese.</title>
        <authorList>
            <consortium name="US DOE Joint Genome Institute (JGI-PGF)"/>
            <person name="Walter F."/>
            <person name="Albersmeier A."/>
            <person name="Kalinowski J."/>
            <person name="Ruckert C."/>
        </authorList>
    </citation>
    <scope>NUCLEOTIDE SEQUENCE</scope>
    <source>
        <strain evidence="4">VKM B-2935</strain>
    </source>
</reference>
<keyword evidence="2 3" id="KW-0479">Metal-binding</keyword>
<comment type="similarity">
    <text evidence="1">Belongs to the DinB family.</text>
</comment>
<feature type="binding site" evidence="3">
    <location>
        <position position="50"/>
    </location>
    <ligand>
        <name>a divalent metal cation</name>
        <dbReference type="ChEBI" id="CHEBI:60240"/>
    </ligand>
</feature>
<evidence type="ECO:0000256" key="3">
    <source>
        <dbReference type="PIRSR" id="PIRSR607837-1"/>
    </source>
</evidence>
<comment type="caution">
    <text evidence="4">The sequence shown here is derived from an EMBL/GenBank/DDBJ whole genome shotgun (WGS) entry which is preliminary data.</text>
</comment>
<dbReference type="EMBL" id="BSFN01000009">
    <property type="protein sequence ID" value="GLK90111.1"/>
    <property type="molecule type" value="Genomic_DNA"/>
</dbReference>
<dbReference type="Proteomes" id="UP001143328">
    <property type="component" value="Unassembled WGS sequence"/>
</dbReference>
<dbReference type="GO" id="GO:0046872">
    <property type="term" value="F:metal ion binding"/>
    <property type="evidence" value="ECO:0007669"/>
    <property type="project" value="UniProtKB-KW"/>
</dbReference>
<dbReference type="AlphaFoldDB" id="A0A9W6K8C4"/>